<dbReference type="InterPro" id="IPR008971">
    <property type="entry name" value="HSP40/DnaJ_pept-bd"/>
</dbReference>
<comment type="caution">
    <text evidence="1">The sequence shown here is derived from an EMBL/GenBank/DDBJ whole genome shotgun (WGS) entry which is preliminary data.</text>
</comment>
<dbReference type="EMBL" id="LAZR01069918">
    <property type="protein sequence ID" value="KKK46762.1"/>
    <property type="molecule type" value="Genomic_DNA"/>
</dbReference>
<dbReference type="GO" id="GO:0051082">
    <property type="term" value="F:unfolded protein binding"/>
    <property type="evidence" value="ECO:0007669"/>
    <property type="project" value="InterPro"/>
</dbReference>
<reference evidence="1" key="1">
    <citation type="journal article" date="2015" name="Nature">
        <title>Complex archaea that bridge the gap between prokaryotes and eukaryotes.</title>
        <authorList>
            <person name="Spang A."/>
            <person name="Saw J.H."/>
            <person name="Jorgensen S.L."/>
            <person name="Zaremba-Niedzwiedzka K."/>
            <person name="Martijn J."/>
            <person name="Lind A.E."/>
            <person name="van Eijk R."/>
            <person name="Schleper C."/>
            <person name="Guy L."/>
            <person name="Ettema T.J."/>
        </authorList>
    </citation>
    <scope>NUCLEOTIDE SEQUENCE</scope>
</reference>
<sequence length="216" mass="23073">MGDVEKRQQYDNPMPRGNFGGFQQAWFGNDVMDVFRMNQRAPGQPIPRNGADAEIRASISLLEALFGATFSAVVKFKSYCIDCSALGGSGWISCNSCGGSGASTVDRRSPDGRHFSRFTVMCKSCSGQAGKFSEICSICNGTRARPYEVPVEVEIPPGFSGGLFVLRGKGGPPILGGEPGSIALRLGVEVPNLKVKGLSEEEKESLKTLLDVESVL</sequence>
<dbReference type="GO" id="GO:0006457">
    <property type="term" value="P:protein folding"/>
    <property type="evidence" value="ECO:0007669"/>
    <property type="project" value="InterPro"/>
</dbReference>
<dbReference type="InterPro" id="IPR036410">
    <property type="entry name" value="HSP_DnaJ_Cys-rich_dom_sf"/>
</dbReference>
<organism evidence="1">
    <name type="scientific">marine sediment metagenome</name>
    <dbReference type="NCBI Taxonomy" id="412755"/>
    <lineage>
        <taxon>unclassified sequences</taxon>
        <taxon>metagenomes</taxon>
        <taxon>ecological metagenomes</taxon>
    </lineage>
</organism>
<protein>
    <recommendedName>
        <fullName evidence="2">CR-type domain-containing protein</fullName>
    </recommendedName>
</protein>
<name>A0A0F8VR12_9ZZZZ</name>
<evidence type="ECO:0000313" key="1">
    <source>
        <dbReference type="EMBL" id="KKK46762.1"/>
    </source>
</evidence>
<gene>
    <name evidence="1" type="ORF">LCGC14_3161990</name>
</gene>
<dbReference type="SUPFAM" id="SSF57938">
    <property type="entry name" value="DnaJ/Hsp40 cysteine-rich domain"/>
    <property type="match status" value="1"/>
</dbReference>
<dbReference type="Gene3D" id="2.10.230.10">
    <property type="entry name" value="Heat shock protein DnaJ, cysteine-rich domain"/>
    <property type="match status" value="1"/>
</dbReference>
<dbReference type="Gene3D" id="2.60.260.20">
    <property type="entry name" value="Urease metallochaperone UreE, N-terminal domain"/>
    <property type="match status" value="1"/>
</dbReference>
<dbReference type="AlphaFoldDB" id="A0A0F8VR12"/>
<dbReference type="SUPFAM" id="SSF49493">
    <property type="entry name" value="HSP40/DnaJ peptide-binding domain"/>
    <property type="match status" value="1"/>
</dbReference>
<accession>A0A0F8VR12</accession>
<proteinExistence type="predicted"/>
<evidence type="ECO:0008006" key="2">
    <source>
        <dbReference type="Google" id="ProtNLM"/>
    </source>
</evidence>